<dbReference type="Gene3D" id="3.40.50.720">
    <property type="entry name" value="NAD(P)-binding Rossmann-like Domain"/>
    <property type="match status" value="2"/>
</dbReference>
<protein>
    <submittedName>
        <fullName evidence="4">SPOSA6832_02520-mRNA-1:cds</fullName>
    </submittedName>
</protein>
<name>A0A0D6ELK6_SPOSA</name>
<dbReference type="InterPro" id="IPR002225">
    <property type="entry name" value="3Beta_OHSteriod_DH/Estase"/>
</dbReference>
<feature type="domain" description="3-beta hydroxysteroid dehydrogenase/isomerase" evidence="3">
    <location>
        <begin position="14"/>
        <end position="237"/>
    </location>
</feature>
<dbReference type="GO" id="GO:0006694">
    <property type="term" value="P:steroid biosynthetic process"/>
    <property type="evidence" value="ECO:0007669"/>
    <property type="project" value="InterPro"/>
</dbReference>
<dbReference type="GO" id="GO:0016616">
    <property type="term" value="F:oxidoreductase activity, acting on the CH-OH group of donors, NAD or NADP as acceptor"/>
    <property type="evidence" value="ECO:0007669"/>
    <property type="project" value="InterPro"/>
</dbReference>
<dbReference type="PANTHER" id="PTHR43245">
    <property type="entry name" value="BIFUNCTIONAL POLYMYXIN RESISTANCE PROTEIN ARNA"/>
    <property type="match status" value="1"/>
</dbReference>
<keyword evidence="5" id="KW-1185">Reference proteome</keyword>
<dbReference type="PANTHER" id="PTHR43245:SF51">
    <property type="entry name" value="SHORT CHAIN DEHYDROGENASE_REDUCTASE FAMILY 42E, MEMBER 2"/>
    <property type="match status" value="1"/>
</dbReference>
<dbReference type="EMBL" id="CENE01000009">
    <property type="protein sequence ID" value="CEQ40859.1"/>
    <property type="molecule type" value="Genomic_DNA"/>
</dbReference>
<organism evidence="4 5">
    <name type="scientific">Sporidiobolus salmonicolor</name>
    <name type="common">Yeast-like fungus</name>
    <name type="synonym">Sporobolomyces salmonicolor</name>
    <dbReference type="NCBI Taxonomy" id="5005"/>
    <lineage>
        <taxon>Eukaryota</taxon>
        <taxon>Fungi</taxon>
        <taxon>Dikarya</taxon>
        <taxon>Basidiomycota</taxon>
        <taxon>Pucciniomycotina</taxon>
        <taxon>Microbotryomycetes</taxon>
        <taxon>Sporidiobolales</taxon>
        <taxon>Sporidiobolaceae</taxon>
        <taxon>Sporobolomyces</taxon>
    </lineage>
</organism>
<reference evidence="5" key="1">
    <citation type="submission" date="2015-02" db="EMBL/GenBank/DDBJ databases">
        <authorList>
            <person name="Gon?alves P."/>
        </authorList>
    </citation>
    <scope>NUCLEOTIDE SEQUENCE [LARGE SCALE GENOMIC DNA]</scope>
</reference>
<dbReference type="Proteomes" id="UP000243876">
    <property type="component" value="Unassembled WGS sequence"/>
</dbReference>
<dbReference type="AlphaFoldDB" id="A0A0D6ELK6"/>
<comment type="similarity">
    <text evidence="1">Belongs to the 3-beta-HSD family.</text>
</comment>
<evidence type="ECO:0000313" key="5">
    <source>
        <dbReference type="Proteomes" id="UP000243876"/>
    </source>
</evidence>
<evidence type="ECO:0000256" key="1">
    <source>
        <dbReference type="ARBA" id="ARBA00009219"/>
    </source>
</evidence>
<dbReference type="InterPro" id="IPR036291">
    <property type="entry name" value="NAD(P)-bd_dom_sf"/>
</dbReference>
<gene>
    <name evidence="4" type="primary">SPOSA6832_02520</name>
</gene>
<dbReference type="SUPFAM" id="SSF51735">
    <property type="entry name" value="NAD(P)-binding Rossmann-fold domains"/>
    <property type="match status" value="1"/>
</dbReference>
<dbReference type="Pfam" id="PF01073">
    <property type="entry name" value="3Beta_HSD"/>
    <property type="match status" value="1"/>
</dbReference>
<evidence type="ECO:0000313" key="4">
    <source>
        <dbReference type="EMBL" id="CEQ40859.1"/>
    </source>
</evidence>
<evidence type="ECO:0000259" key="3">
    <source>
        <dbReference type="Pfam" id="PF01073"/>
    </source>
</evidence>
<dbReference type="OrthoDB" id="10058185at2759"/>
<accession>A0A0D6ELK6</accession>
<keyword evidence="2" id="KW-0560">Oxidoreductase</keyword>
<evidence type="ECO:0000256" key="2">
    <source>
        <dbReference type="ARBA" id="ARBA00023002"/>
    </source>
</evidence>
<dbReference type="InterPro" id="IPR050177">
    <property type="entry name" value="Lipid_A_modif_metabolic_enz"/>
</dbReference>
<sequence length="431" mass="46869">MTSASRSSAPESYAVIGGEGFLGAALVSELLIHHPTSRVASLGLTQRRFSPASYRFFHTDITSLPSLLSALQQSGATTVFHTASPHANASAEVWQKVNVEGTRVVVEACRQAGVRKLVFTSSATVVFEGEALKDVDERIPTVDVEGEKGEPTYVSTKAKAEKIVLDANGKDGLLTCSLRLSGIIGPGDRQVIPGFIAVHKSGQSAFQMGANQNLFDFVTVRNVVHAHLLAAERLDDPPVPPSAFEERLPPVACTIKRRRLPTSALPEVIDSSSALSSSSEEAPLPASRTRFNQFYPPTLPPAGHSVAGQSFFISNGEPVPFWSFARAVYCAYAGEPTSWIVRLPSALGMAIAGACEWAAWVVGKRPEECGINRKYMQYVLSDMYFDIERARRLLGYEPIESLEEGIRSAVEWYKKDEAKQKPKQEEASKTK</sequence>
<proteinExistence type="inferred from homology"/>